<dbReference type="Proteomes" id="UP000707451">
    <property type="component" value="Unassembled WGS sequence"/>
</dbReference>
<organism evidence="2 3">
    <name type="scientific">Linnemannia hyalina</name>
    <dbReference type="NCBI Taxonomy" id="64524"/>
    <lineage>
        <taxon>Eukaryota</taxon>
        <taxon>Fungi</taxon>
        <taxon>Fungi incertae sedis</taxon>
        <taxon>Mucoromycota</taxon>
        <taxon>Mortierellomycotina</taxon>
        <taxon>Mortierellomycetes</taxon>
        <taxon>Mortierellales</taxon>
        <taxon>Mortierellaceae</taxon>
        <taxon>Linnemannia</taxon>
    </lineage>
</organism>
<evidence type="ECO:0000313" key="2">
    <source>
        <dbReference type="EMBL" id="KAG9072676.1"/>
    </source>
</evidence>
<name>A0A9P7Y6W1_9FUNG</name>
<proteinExistence type="predicted"/>
<feature type="region of interest" description="Disordered" evidence="1">
    <location>
        <begin position="334"/>
        <end position="360"/>
    </location>
</feature>
<keyword evidence="3" id="KW-1185">Reference proteome</keyword>
<feature type="compositionally biased region" description="Acidic residues" evidence="1">
    <location>
        <begin position="188"/>
        <end position="211"/>
    </location>
</feature>
<gene>
    <name evidence="2" type="ORF">KI688_000448</name>
</gene>
<feature type="region of interest" description="Disordered" evidence="1">
    <location>
        <begin position="169"/>
        <end position="222"/>
    </location>
</feature>
<reference evidence="2" key="1">
    <citation type="submission" date="2021-06" db="EMBL/GenBank/DDBJ databases">
        <title>Genome Sequence of Mortierella hyaline Strain SCG-10, a Cold-Adapted, Nitrate-Reducing Fungus Isolated from Soil in Minnesota, USA.</title>
        <authorList>
            <person name="Aldossari N."/>
        </authorList>
    </citation>
    <scope>NUCLEOTIDE SEQUENCE</scope>
    <source>
        <strain evidence="2">SCG-10</strain>
    </source>
</reference>
<evidence type="ECO:0000256" key="1">
    <source>
        <dbReference type="SAM" id="MobiDB-lite"/>
    </source>
</evidence>
<sequence length="394" mass="45086">MPGCRDKSNWNRASHADWDQALLVIYGDASPDPGAEIDVELDDPVALNKNVTNISNTLMREYATNINNIWDGPIYQQLRRYVVRYVLRISLRPISERNYQENKRQREIDKAEQRKLESDSANERECGTLRVWKRRDSELFDQLDRAVTTGRPNERVNKVLKLIGIHMSRHPSKKEAPASHRVSSGMEYEYESDSEFDESDSEDGDCGDDQENLTGTPKTKEPTSWKLKGLEAVAIKLLDRVESLDGVTDAMVRNELYEPELYMAEEIVATRMSQSHRDAIFSAFLDRNVIDEACKAYGLVFAHWLIFVDRYTVRIQGRQVTSGTKCHVVTSTYDDKRKKKQRPPGSIDWGQELSTSGHTHVSAKTEADRLKVGQEALLAKLKPLRKRLQVIESD</sequence>
<protein>
    <submittedName>
        <fullName evidence="2">Uncharacterized protein</fullName>
    </submittedName>
</protein>
<feature type="region of interest" description="Disordered" evidence="1">
    <location>
        <begin position="100"/>
        <end position="120"/>
    </location>
</feature>
<accession>A0A9P7Y6W1</accession>
<dbReference type="EMBL" id="JAHRHY010000001">
    <property type="protein sequence ID" value="KAG9072676.1"/>
    <property type="molecule type" value="Genomic_DNA"/>
</dbReference>
<dbReference type="AlphaFoldDB" id="A0A9P7Y6W1"/>
<dbReference type="OrthoDB" id="10570904at2759"/>
<comment type="caution">
    <text evidence="2">The sequence shown here is derived from an EMBL/GenBank/DDBJ whole genome shotgun (WGS) entry which is preliminary data.</text>
</comment>
<evidence type="ECO:0000313" key="3">
    <source>
        <dbReference type="Proteomes" id="UP000707451"/>
    </source>
</evidence>